<evidence type="ECO:0000256" key="1">
    <source>
        <dbReference type="SAM" id="SignalP"/>
    </source>
</evidence>
<dbReference type="OrthoDB" id="966005at2"/>
<dbReference type="AlphaFoldDB" id="A0A521AQL9"/>
<gene>
    <name evidence="2" type="ORF">SAMN06265219_101305</name>
</gene>
<name>A0A521AQL9_9BACT</name>
<evidence type="ECO:0000313" key="3">
    <source>
        <dbReference type="Proteomes" id="UP000317557"/>
    </source>
</evidence>
<feature type="chain" id="PRO_5021745918" description="Outer membrane protein beta-barrel domain-containing protein" evidence="1">
    <location>
        <begin position="22"/>
        <end position="180"/>
    </location>
</feature>
<organism evidence="2 3">
    <name type="scientific">Gracilimonas mengyeensis</name>
    <dbReference type="NCBI Taxonomy" id="1302730"/>
    <lineage>
        <taxon>Bacteria</taxon>
        <taxon>Pseudomonadati</taxon>
        <taxon>Balneolota</taxon>
        <taxon>Balneolia</taxon>
        <taxon>Balneolales</taxon>
        <taxon>Balneolaceae</taxon>
        <taxon>Gracilimonas</taxon>
    </lineage>
</organism>
<proteinExistence type="predicted"/>
<keyword evidence="1" id="KW-0732">Signal</keyword>
<sequence>MFSRILAILFIFLGVSTHTYAQVTFEEPEEIVPPREPPISSIYAELFGNAYYFSLNYDYIGKNNFGIRVGITPIFLADQNYDESSLTYSDEHSQSFQVLLMPSYFIGHETHRLELGAGFIFGFSDNDFDLRLPAYPSFTGTIGYRLLPNSEDITVKVAFTPIFSGDDFFPRVGISVGYIF</sequence>
<reference evidence="2 3" key="1">
    <citation type="submission" date="2017-05" db="EMBL/GenBank/DDBJ databases">
        <authorList>
            <person name="Varghese N."/>
            <person name="Submissions S."/>
        </authorList>
    </citation>
    <scope>NUCLEOTIDE SEQUENCE [LARGE SCALE GENOMIC DNA]</scope>
    <source>
        <strain evidence="2 3">DSM 21985</strain>
    </source>
</reference>
<protein>
    <recommendedName>
        <fullName evidence="4">Outer membrane protein beta-barrel domain-containing protein</fullName>
    </recommendedName>
</protein>
<accession>A0A521AQL9</accession>
<evidence type="ECO:0000313" key="2">
    <source>
        <dbReference type="EMBL" id="SMO36950.1"/>
    </source>
</evidence>
<keyword evidence="3" id="KW-1185">Reference proteome</keyword>
<dbReference type="Proteomes" id="UP000317557">
    <property type="component" value="Unassembled WGS sequence"/>
</dbReference>
<evidence type="ECO:0008006" key="4">
    <source>
        <dbReference type="Google" id="ProtNLM"/>
    </source>
</evidence>
<feature type="signal peptide" evidence="1">
    <location>
        <begin position="1"/>
        <end position="21"/>
    </location>
</feature>
<dbReference type="RefSeq" id="WP_142452816.1">
    <property type="nucleotide sequence ID" value="NZ_FXTP01000001.1"/>
</dbReference>
<dbReference type="EMBL" id="FXTP01000001">
    <property type="protein sequence ID" value="SMO36950.1"/>
    <property type="molecule type" value="Genomic_DNA"/>
</dbReference>